<reference evidence="1" key="1">
    <citation type="submission" date="2018-02" db="EMBL/GenBank/DDBJ databases">
        <title>Rhizophora mucronata_Transcriptome.</title>
        <authorList>
            <person name="Meera S.P."/>
            <person name="Sreeshan A."/>
            <person name="Augustine A."/>
        </authorList>
    </citation>
    <scope>NUCLEOTIDE SEQUENCE</scope>
    <source>
        <tissue evidence="1">Leaf</tissue>
    </source>
</reference>
<dbReference type="AlphaFoldDB" id="A0A2P2JBZ8"/>
<sequence length="44" mass="5238">MTSEVCLMYFMLRFNVRNENLGMECVEIFFSFILDSLRVTVILL</sequence>
<name>A0A2P2JBZ8_RHIMU</name>
<accession>A0A2P2JBZ8</accession>
<evidence type="ECO:0000313" key="1">
    <source>
        <dbReference type="EMBL" id="MBW90963.1"/>
    </source>
</evidence>
<protein>
    <submittedName>
        <fullName evidence="1">Uncharacterized protein</fullName>
    </submittedName>
</protein>
<organism evidence="1">
    <name type="scientific">Rhizophora mucronata</name>
    <name type="common">Asiatic mangrove</name>
    <dbReference type="NCBI Taxonomy" id="61149"/>
    <lineage>
        <taxon>Eukaryota</taxon>
        <taxon>Viridiplantae</taxon>
        <taxon>Streptophyta</taxon>
        <taxon>Embryophyta</taxon>
        <taxon>Tracheophyta</taxon>
        <taxon>Spermatophyta</taxon>
        <taxon>Magnoliopsida</taxon>
        <taxon>eudicotyledons</taxon>
        <taxon>Gunneridae</taxon>
        <taxon>Pentapetalae</taxon>
        <taxon>rosids</taxon>
        <taxon>fabids</taxon>
        <taxon>Malpighiales</taxon>
        <taxon>Rhizophoraceae</taxon>
        <taxon>Rhizophora</taxon>
    </lineage>
</organism>
<proteinExistence type="predicted"/>
<dbReference type="EMBL" id="GGEC01010480">
    <property type="protein sequence ID" value="MBW90963.1"/>
    <property type="molecule type" value="Transcribed_RNA"/>
</dbReference>